<feature type="transmembrane region" description="Helical" evidence="5">
    <location>
        <begin position="25"/>
        <end position="46"/>
    </location>
</feature>
<comment type="subcellular location">
    <subcellularLocation>
        <location evidence="1">Membrane</location>
        <topology evidence="1">Multi-pass membrane protein</topology>
    </subcellularLocation>
</comment>
<gene>
    <name evidence="7" type="ordered locus">Cpin_1682</name>
</gene>
<proteinExistence type="predicted"/>
<dbReference type="OrthoDB" id="9814143at2"/>
<reference evidence="7 8" key="2">
    <citation type="journal article" date="2010" name="Stand. Genomic Sci.">
        <title>Complete genome sequence of Chitinophaga pinensis type strain (UQM 2034).</title>
        <authorList>
            <person name="Glavina Del Rio T."/>
            <person name="Abt B."/>
            <person name="Spring S."/>
            <person name="Lapidus A."/>
            <person name="Nolan M."/>
            <person name="Tice H."/>
            <person name="Copeland A."/>
            <person name="Cheng J.F."/>
            <person name="Chen F."/>
            <person name="Bruce D."/>
            <person name="Goodwin L."/>
            <person name="Pitluck S."/>
            <person name="Ivanova N."/>
            <person name="Mavromatis K."/>
            <person name="Mikhailova N."/>
            <person name="Pati A."/>
            <person name="Chen A."/>
            <person name="Palaniappan K."/>
            <person name="Land M."/>
            <person name="Hauser L."/>
            <person name="Chang Y.J."/>
            <person name="Jeffries C.D."/>
            <person name="Chain P."/>
            <person name="Saunders E."/>
            <person name="Detter J.C."/>
            <person name="Brettin T."/>
            <person name="Rohde M."/>
            <person name="Goker M."/>
            <person name="Bristow J."/>
            <person name="Eisen J.A."/>
            <person name="Markowitz V."/>
            <person name="Hugenholtz P."/>
            <person name="Kyrpides N.C."/>
            <person name="Klenk H.P."/>
            <person name="Lucas S."/>
        </authorList>
    </citation>
    <scope>NUCLEOTIDE SEQUENCE [LARGE SCALE GENOMIC DNA]</scope>
    <source>
        <strain evidence="8">ATCC 43595 / DSM 2588 / LMG 13176 / NBRC 15968 / NCIMB 11800 / UQM 2034</strain>
    </source>
</reference>
<evidence type="ECO:0000256" key="5">
    <source>
        <dbReference type="SAM" id="Phobius"/>
    </source>
</evidence>
<feature type="transmembrane region" description="Helical" evidence="5">
    <location>
        <begin position="58"/>
        <end position="79"/>
    </location>
</feature>
<evidence type="ECO:0000259" key="6">
    <source>
        <dbReference type="Pfam" id="PF06271"/>
    </source>
</evidence>
<sequence>MANIKIPTSFNIDLEFETANIFQRLMGWLIDGFIKVLYITVLGYTVNNLQLGEVASYVIYFFLGVLPMVCYFPVLEIIMNGQTPGKLLMNIRVRNMQGGQPSMSQHLIRWLFRIIETPYIIINGLIPLIAMLRSPYYQRLGDVVAGTIVVSTKTKASLSGTIFRDMSAVDYTPRFPQILRLSDRDMNKIKNLMDQAVKSNNPELTARVAYRVRDVLEIQTDMMPGEFLETILNDYNYYTTR</sequence>
<keyword evidence="4 5" id="KW-0472">Membrane</keyword>
<dbReference type="GO" id="GO:0016020">
    <property type="term" value="C:membrane"/>
    <property type="evidence" value="ECO:0007669"/>
    <property type="project" value="UniProtKB-SubCell"/>
</dbReference>
<evidence type="ECO:0000313" key="8">
    <source>
        <dbReference type="Proteomes" id="UP000002215"/>
    </source>
</evidence>
<protein>
    <submittedName>
        <fullName evidence="7">RDD domain containing protein</fullName>
    </submittedName>
</protein>
<evidence type="ECO:0000256" key="2">
    <source>
        <dbReference type="ARBA" id="ARBA00022692"/>
    </source>
</evidence>
<evidence type="ECO:0000256" key="3">
    <source>
        <dbReference type="ARBA" id="ARBA00022989"/>
    </source>
</evidence>
<dbReference type="InterPro" id="IPR010432">
    <property type="entry name" value="RDD"/>
</dbReference>
<dbReference type="KEGG" id="cpi:Cpin_1682"/>
<organism evidence="7 8">
    <name type="scientific">Chitinophaga pinensis (strain ATCC 43595 / DSM 2588 / LMG 13176 / NBRC 15968 / NCIMB 11800 / UQM 2034)</name>
    <dbReference type="NCBI Taxonomy" id="485918"/>
    <lineage>
        <taxon>Bacteria</taxon>
        <taxon>Pseudomonadati</taxon>
        <taxon>Bacteroidota</taxon>
        <taxon>Chitinophagia</taxon>
        <taxon>Chitinophagales</taxon>
        <taxon>Chitinophagaceae</taxon>
        <taxon>Chitinophaga</taxon>
    </lineage>
</organism>
<feature type="domain" description="RDD" evidence="6">
    <location>
        <begin position="18"/>
        <end position="146"/>
    </location>
</feature>
<keyword evidence="2 5" id="KW-0812">Transmembrane</keyword>
<name>A0A979GP89_CHIPD</name>
<evidence type="ECO:0000256" key="1">
    <source>
        <dbReference type="ARBA" id="ARBA00004141"/>
    </source>
</evidence>
<evidence type="ECO:0000256" key="4">
    <source>
        <dbReference type="ARBA" id="ARBA00023136"/>
    </source>
</evidence>
<evidence type="ECO:0000313" key="7">
    <source>
        <dbReference type="EMBL" id="ACU59178.1"/>
    </source>
</evidence>
<reference evidence="8" key="1">
    <citation type="submission" date="2009-08" db="EMBL/GenBank/DDBJ databases">
        <title>The complete genome of Chitinophaga pinensis DSM 2588.</title>
        <authorList>
            <consortium name="US DOE Joint Genome Institute (JGI-PGF)"/>
            <person name="Lucas S."/>
            <person name="Copeland A."/>
            <person name="Lapidus A."/>
            <person name="Glavina del Rio T."/>
            <person name="Dalin E."/>
            <person name="Tice H."/>
            <person name="Bruce D."/>
            <person name="Goodwin L."/>
            <person name="Pitluck S."/>
            <person name="Kyrpides N."/>
            <person name="Mavromatis K."/>
            <person name="Ivanova N."/>
            <person name="Mikhailova N."/>
            <person name="Sims D."/>
            <person name="Meinche L."/>
            <person name="Brettin T."/>
            <person name="Detter J.C."/>
            <person name="Han C."/>
            <person name="Larimer F."/>
            <person name="Land M."/>
            <person name="Hauser L."/>
            <person name="Markowitz V."/>
            <person name="Cheng J.-F."/>
            <person name="Hugenholtz P."/>
            <person name="Woyke T."/>
            <person name="Wu D."/>
            <person name="Spring S."/>
            <person name="Klenk H.-P."/>
            <person name="Eisen J.A."/>
        </authorList>
    </citation>
    <scope>NUCLEOTIDE SEQUENCE [LARGE SCALE GENOMIC DNA]</scope>
    <source>
        <strain evidence="8">ATCC 43595 / DSM 2588 / LMG 13176 / NBRC 15968 / NCIMB 11800 / UQM 2034</strain>
    </source>
</reference>
<feature type="transmembrane region" description="Helical" evidence="5">
    <location>
        <begin position="110"/>
        <end position="132"/>
    </location>
</feature>
<dbReference type="AlphaFoldDB" id="A0A979GP89"/>
<dbReference type="EMBL" id="CP001699">
    <property type="protein sequence ID" value="ACU59178.1"/>
    <property type="molecule type" value="Genomic_DNA"/>
</dbReference>
<keyword evidence="3 5" id="KW-1133">Transmembrane helix</keyword>
<dbReference type="PANTHER" id="PTHR38480">
    <property type="entry name" value="SLR0254 PROTEIN"/>
    <property type="match status" value="1"/>
</dbReference>
<dbReference type="RefSeq" id="WP_012789354.1">
    <property type="nucleotide sequence ID" value="NC_013132.1"/>
</dbReference>
<dbReference type="PANTHER" id="PTHR38480:SF1">
    <property type="entry name" value="SLR0254 PROTEIN"/>
    <property type="match status" value="1"/>
</dbReference>
<dbReference type="Pfam" id="PF06271">
    <property type="entry name" value="RDD"/>
    <property type="match status" value="1"/>
</dbReference>
<dbReference type="Proteomes" id="UP000002215">
    <property type="component" value="Chromosome"/>
</dbReference>
<accession>A0A979GP89</accession>